<dbReference type="CDD" id="cd16352">
    <property type="entry name" value="CheD"/>
    <property type="match status" value="1"/>
</dbReference>
<organism evidence="4 5">
    <name type="scientific">Allopseudospirillum japonicum</name>
    <dbReference type="NCBI Taxonomy" id="64971"/>
    <lineage>
        <taxon>Bacteria</taxon>
        <taxon>Pseudomonadati</taxon>
        <taxon>Pseudomonadota</taxon>
        <taxon>Gammaproteobacteria</taxon>
        <taxon>Oceanospirillales</taxon>
        <taxon>Oceanospirillaceae</taxon>
        <taxon>Allopseudospirillum</taxon>
    </lineage>
</organism>
<dbReference type="AlphaFoldDB" id="A0A1H6S6W1"/>
<dbReference type="GO" id="GO:0006935">
    <property type="term" value="P:chemotaxis"/>
    <property type="evidence" value="ECO:0007669"/>
    <property type="project" value="UniProtKB-UniRule"/>
</dbReference>
<dbReference type="EMBL" id="FNYH01000005">
    <property type="protein sequence ID" value="SEI60547.1"/>
    <property type="molecule type" value="Genomic_DNA"/>
</dbReference>
<dbReference type="Pfam" id="PF03975">
    <property type="entry name" value="CheD"/>
    <property type="match status" value="1"/>
</dbReference>
<reference evidence="5" key="1">
    <citation type="submission" date="2016-10" db="EMBL/GenBank/DDBJ databases">
        <authorList>
            <person name="Varghese N."/>
            <person name="Submissions S."/>
        </authorList>
    </citation>
    <scope>NUCLEOTIDE SEQUENCE [LARGE SCALE GENOMIC DNA]</scope>
    <source>
        <strain evidence="5">DSM 7165</strain>
    </source>
</reference>
<evidence type="ECO:0000313" key="4">
    <source>
        <dbReference type="EMBL" id="SEI60547.1"/>
    </source>
</evidence>
<keyword evidence="2 3" id="KW-0378">Hydrolase</keyword>
<dbReference type="InterPro" id="IPR011324">
    <property type="entry name" value="Cytotoxic_necrot_fac-like_cat"/>
</dbReference>
<evidence type="ECO:0000256" key="2">
    <source>
        <dbReference type="ARBA" id="ARBA00022801"/>
    </source>
</evidence>
<dbReference type="InterPro" id="IPR038592">
    <property type="entry name" value="CheD-like_sf"/>
</dbReference>
<keyword evidence="1 3" id="KW-0145">Chemotaxis</keyword>
<keyword evidence="5" id="KW-1185">Reference proteome</keyword>
<dbReference type="EC" id="3.5.1.44" evidence="3"/>
<dbReference type="Proteomes" id="UP000242999">
    <property type="component" value="Unassembled WGS sequence"/>
</dbReference>
<name>A0A1H6S6W1_9GAMM</name>
<comment type="similarity">
    <text evidence="3">Belongs to the CheD family.</text>
</comment>
<dbReference type="STRING" id="64971.SAMN05421831_10588"/>
<dbReference type="SUPFAM" id="SSF64438">
    <property type="entry name" value="CNF1/YfiH-like putative cysteine hydrolases"/>
    <property type="match status" value="1"/>
</dbReference>
<dbReference type="Gene3D" id="3.30.1330.200">
    <property type="match status" value="1"/>
</dbReference>
<comment type="function">
    <text evidence="3">Probably deamidates glutamine residues to glutamate on methyl-accepting chemotaxis receptors (MCPs), playing an important role in chemotaxis.</text>
</comment>
<accession>A0A1H6S6W1</accession>
<dbReference type="NCBIfam" id="NF010013">
    <property type="entry name" value="PRK13487.1"/>
    <property type="match status" value="1"/>
</dbReference>
<dbReference type="GO" id="GO:0050568">
    <property type="term" value="F:protein-glutamine glutaminase activity"/>
    <property type="evidence" value="ECO:0007669"/>
    <property type="project" value="UniProtKB-UniRule"/>
</dbReference>
<dbReference type="InterPro" id="IPR005659">
    <property type="entry name" value="Chemorcpt_Glu_NH3ase_CheD"/>
</dbReference>
<dbReference type="RefSeq" id="WP_218138997.1">
    <property type="nucleotide sequence ID" value="NZ_FNYH01000005.1"/>
</dbReference>
<sequence length="176" mass="19570">MSDFIHSAPTHKRFREPHLQMDMIKIHPGEYCATAETELALGTILGSCVSACIWDPKLGVGGMNHFMLPECGQVNSPLSTAARYGTHAMEMLVNSLLKLGAHKENLQVKVFGGGRVLDSLKQADIGTRNANFVLHYIKMEGLKLVAKDLLDIYPRKVFFIPQTGQAFVRKLKNYRG</sequence>
<dbReference type="PANTHER" id="PTHR35147">
    <property type="entry name" value="CHEMORECEPTOR GLUTAMINE DEAMIDASE CHED-RELATED"/>
    <property type="match status" value="1"/>
</dbReference>
<dbReference type="HAMAP" id="MF_01440">
    <property type="entry name" value="CheD"/>
    <property type="match status" value="1"/>
</dbReference>
<proteinExistence type="inferred from homology"/>
<dbReference type="PANTHER" id="PTHR35147:SF2">
    <property type="entry name" value="CHEMORECEPTOR GLUTAMINE DEAMIDASE CHED-RELATED"/>
    <property type="match status" value="1"/>
</dbReference>
<comment type="catalytic activity">
    <reaction evidence="3">
        <text>L-glutaminyl-[protein] + H2O = L-glutamyl-[protein] + NH4(+)</text>
        <dbReference type="Rhea" id="RHEA:16441"/>
        <dbReference type="Rhea" id="RHEA-COMP:10207"/>
        <dbReference type="Rhea" id="RHEA-COMP:10208"/>
        <dbReference type="ChEBI" id="CHEBI:15377"/>
        <dbReference type="ChEBI" id="CHEBI:28938"/>
        <dbReference type="ChEBI" id="CHEBI:29973"/>
        <dbReference type="ChEBI" id="CHEBI:30011"/>
        <dbReference type="EC" id="3.5.1.44"/>
    </reaction>
</comment>
<protein>
    <recommendedName>
        <fullName evidence="3">Probable chemoreceptor glutamine deamidase CheD</fullName>
        <ecNumber evidence="3">3.5.1.44</ecNumber>
    </recommendedName>
</protein>
<evidence type="ECO:0000256" key="3">
    <source>
        <dbReference type="HAMAP-Rule" id="MF_01440"/>
    </source>
</evidence>
<gene>
    <name evidence="3" type="primary">cheD</name>
    <name evidence="4" type="ORF">SAMN05421831_10588</name>
</gene>
<evidence type="ECO:0000313" key="5">
    <source>
        <dbReference type="Proteomes" id="UP000242999"/>
    </source>
</evidence>
<evidence type="ECO:0000256" key="1">
    <source>
        <dbReference type="ARBA" id="ARBA00022500"/>
    </source>
</evidence>